<evidence type="ECO:0000313" key="1">
    <source>
        <dbReference type="EMBL" id="EEF39301.1"/>
    </source>
</evidence>
<organism evidence="1 2">
    <name type="scientific">Ricinus communis</name>
    <name type="common">Castor bean</name>
    <dbReference type="NCBI Taxonomy" id="3988"/>
    <lineage>
        <taxon>Eukaryota</taxon>
        <taxon>Viridiplantae</taxon>
        <taxon>Streptophyta</taxon>
        <taxon>Embryophyta</taxon>
        <taxon>Tracheophyta</taxon>
        <taxon>Spermatophyta</taxon>
        <taxon>Magnoliopsida</taxon>
        <taxon>eudicotyledons</taxon>
        <taxon>Gunneridae</taxon>
        <taxon>Pentapetalae</taxon>
        <taxon>rosids</taxon>
        <taxon>fabids</taxon>
        <taxon>Malpighiales</taxon>
        <taxon>Euphorbiaceae</taxon>
        <taxon>Acalyphoideae</taxon>
        <taxon>Acalypheae</taxon>
        <taxon>Ricinus</taxon>
    </lineage>
</organism>
<proteinExistence type="predicted"/>
<dbReference type="Proteomes" id="UP000008311">
    <property type="component" value="Unassembled WGS sequence"/>
</dbReference>
<gene>
    <name evidence="1" type="ORF">RCOM_1179100</name>
</gene>
<keyword evidence="2" id="KW-1185">Reference proteome</keyword>
<accession>B9SAU7</accession>
<sequence length="91" mass="10346">MAFSSNIQEVGTEAFALLEGCRKPRPPLYATYYNYHNHNQHLLQLATPQVHYHTKETLDCDQAALKYGGVVISEHSVKKPAPVAPIPRYFY</sequence>
<reference evidence="2" key="1">
    <citation type="journal article" date="2010" name="Nat. Biotechnol.">
        <title>Draft genome sequence of the oilseed species Ricinus communis.</title>
        <authorList>
            <person name="Chan A.P."/>
            <person name="Crabtree J."/>
            <person name="Zhao Q."/>
            <person name="Lorenzi H."/>
            <person name="Orvis J."/>
            <person name="Puiu D."/>
            <person name="Melake-Berhan A."/>
            <person name="Jones K.M."/>
            <person name="Redman J."/>
            <person name="Chen G."/>
            <person name="Cahoon E.B."/>
            <person name="Gedil M."/>
            <person name="Stanke M."/>
            <person name="Haas B.J."/>
            <person name="Wortman J.R."/>
            <person name="Fraser-Liggett C.M."/>
            <person name="Ravel J."/>
            <person name="Rabinowicz P.D."/>
        </authorList>
    </citation>
    <scope>NUCLEOTIDE SEQUENCE [LARGE SCALE GENOMIC DNA]</scope>
    <source>
        <strain evidence="2">cv. Hale</strain>
    </source>
</reference>
<dbReference type="EMBL" id="EQ973909">
    <property type="protein sequence ID" value="EEF39301.1"/>
    <property type="molecule type" value="Genomic_DNA"/>
</dbReference>
<protein>
    <submittedName>
        <fullName evidence="1">Uncharacterized protein</fullName>
    </submittedName>
</protein>
<name>B9SAU7_RICCO</name>
<dbReference type="AlphaFoldDB" id="B9SAU7"/>
<dbReference type="InParanoid" id="B9SAU7"/>
<evidence type="ECO:0000313" key="2">
    <source>
        <dbReference type="Proteomes" id="UP000008311"/>
    </source>
</evidence>